<gene>
    <name evidence="2" type="ORF">PYW07_003412</name>
</gene>
<organism evidence="2 3">
    <name type="scientific">Mythimna separata</name>
    <name type="common">Oriental armyworm</name>
    <name type="synonym">Pseudaletia separata</name>
    <dbReference type="NCBI Taxonomy" id="271217"/>
    <lineage>
        <taxon>Eukaryota</taxon>
        <taxon>Metazoa</taxon>
        <taxon>Ecdysozoa</taxon>
        <taxon>Arthropoda</taxon>
        <taxon>Hexapoda</taxon>
        <taxon>Insecta</taxon>
        <taxon>Pterygota</taxon>
        <taxon>Neoptera</taxon>
        <taxon>Endopterygota</taxon>
        <taxon>Lepidoptera</taxon>
        <taxon>Glossata</taxon>
        <taxon>Ditrysia</taxon>
        <taxon>Noctuoidea</taxon>
        <taxon>Noctuidae</taxon>
        <taxon>Noctuinae</taxon>
        <taxon>Hadenini</taxon>
        <taxon>Mythimna</taxon>
    </lineage>
</organism>
<feature type="region of interest" description="Disordered" evidence="1">
    <location>
        <begin position="21"/>
        <end position="109"/>
    </location>
</feature>
<protein>
    <submittedName>
        <fullName evidence="2">Uncharacterized protein</fullName>
    </submittedName>
</protein>
<evidence type="ECO:0000256" key="1">
    <source>
        <dbReference type="SAM" id="MobiDB-lite"/>
    </source>
</evidence>
<reference evidence="2" key="1">
    <citation type="submission" date="2023-03" db="EMBL/GenBank/DDBJ databases">
        <title>Chromosome-level genomes of two armyworms, Mythimna separata and Mythimna loreyi, provide insights into the biosynthesis and reception of sex pheromones.</title>
        <authorList>
            <person name="Zhao H."/>
        </authorList>
    </citation>
    <scope>NUCLEOTIDE SEQUENCE</scope>
    <source>
        <strain evidence="2">BeijingLab</strain>
        <tissue evidence="2">Pupa</tissue>
    </source>
</reference>
<evidence type="ECO:0000313" key="2">
    <source>
        <dbReference type="EMBL" id="KAJ8716785.1"/>
    </source>
</evidence>
<sequence>MSLIRKSNKWVAISRQVMRMSSTGSSESNGPIGSKGPTVSKGPSVSKGPTVIIRPTVTIGPTMPKGPTESKEPSGSGPVLHSGQVHETGQGLGSEGSFANLEHKPENPIKIRDFKGPLHAMEETLRKVSSMKNPSTKGVAAAEPLCMATSVPSVNQDIVENLKSYFDDQIMYYKTMANYNKAAMKRIKKIKKNWSKMLN</sequence>
<proteinExistence type="predicted"/>
<feature type="compositionally biased region" description="Polar residues" evidence="1">
    <location>
        <begin position="21"/>
        <end position="31"/>
    </location>
</feature>
<evidence type="ECO:0000313" key="3">
    <source>
        <dbReference type="Proteomes" id="UP001231518"/>
    </source>
</evidence>
<comment type="caution">
    <text evidence="2">The sequence shown here is derived from an EMBL/GenBank/DDBJ whole genome shotgun (WGS) entry which is preliminary data.</text>
</comment>
<dbReference type="EMBL" id="JARGEI010000017">
    <property type="protein sequence ID" value="KAJ8716785.1"/>
    <property type="molecule type" value="Genomic_DNA"/>
</dbReference>
<keyword evidence="3" id="KW-1185">Reference proteome</keyword>
<dbReference type="Proteomes" id="UP001231518">
    <property type="component" value="Chromosome 14"/>
</dbReference>
<name>A0AAD8DRY4_MYTSE</name>
<dbReference type="AlphaFoldDB" id="A0AAD8DRY4"/>
<accession>A0AAD8DRY4</accession>